<gene>
    <name evidence="2" type="ORF">TKV_c24490</name>
</gene>
<dbReference type="AlphaFoldDB" id="A0A097AUU4"/>
<evidence type="ECO:0000259" key="1">
    <source>
        <dbReference type="PROSITE" id="PS50994"/>
    </source>
</evidence>
<dbReference type="EMBL" id="CP009170">
    <property type="protein sequence ID" value="AIS53566.1"/>
    <property type="molecule type" value="Genomic_DNA"/>
</dbReference>
<dbReference type="GO" id="GO:0015074">
    <property type="term" value="P:DNA integration"/>
    <property type="evidence" value="ECO:0007669"/>
    <property type="project" value="InterPro"/>
</dbReference>
<dbReference type="InterPro" id="IPR015378">
    <property type="entry name" value="Transposase-like_Mu_C"/>
</dbReference>
<dbReference type="InterPro" id="IPR001584">
    <property type="entry name" value="Integrase_cat-core"/>
</dbReference>
<evidence type="ECO:0000313" key="3">
    <source>
        <dbReference type="Proteomes" id="UP000029669"/>
    </source>
</evidence>
<dbReference type="SUPFAM" id="SSF53098">
    <property type="entry name" value="Ribonuclease H-like"/>
    <property type="match status" value="1"/>
</dbReference>
<dbReference type="PROSITE" id="PS50994">
    <property type="entry name" value="INTEGRASE"/>
    <property type="match status" value="1"/>
</dbReference>
<dbReference type="Pfam" id="PF09299">
    <property type="entry name" value="Mu-transpos_C"/>
    <property type="match status" value="1"/>
</dbReference>
<dbReference type="Gene3D" id="3.30.420.10">
    <property type="entry name" value="Ribonuclease H-like superfamily/Ribonuclease H"/>
    <property type="match status" value="1"/>
</dbReference>
<dbReference type="InterPro" id="IPR012337">
    <property type="entry name" value="RNaseH-like_sf"/>
</dbReference>
<dbReference type="STRING" id="2325.TKV_c24490"/>
<protein>
    <submittedName>
        <fullName evidence="2">Integrase</fullName>
    </submittedName>
</protein>
<organism evidence="2 3">
    <name type="scientific">Thermoanaerobacter kivui</name>
    <name type="common">Acetogenium kivui</name>
    <dbReference type="NCBI Taxonomy" id="2325"/>
    <lineage>
        <taxon>Bacteria</taxon>
        <taxon>Bacillati</taxon>
        <taxon>Bacillota</taxon>
        <taxon>Clostridia</taxon>
        <taxon>Thermoanaerobacterales</taxon>
        <taxon>Thermoanaerobacteraceae</taxon>
        <taxon>Thermoanaerobacter</taxon>
    </lineage>
</organism>
<dbReference type="PANTHER" id="PTHR35004:SF6">
    <property type="entry name" value="TRANSPOSASE"/>
    <property type="match status" value="1"/>
</dbReference>
<dbReference type="KEGG" id="tki:TKV_c24490"/>
<accession>A0A097AUU4</accession>
<sequence>MLNGQVKNQKEYFDALSDKPIEIPYIGMRRYTPKTLRGWLYQYLRGGIEALKPGYRSDRGKYRKIDFELSERIKQKKLEHPEMPNKLLYETLIGEGIISPDKVSLSTFYRFLKNIPVKSLDKEKEGKTKRFSHEYINELWQTDVMYGPYIKEGKIKRQTYLIAYIDDASRLCTYAHFYYTQNFLALRDSFKEAVLRRGIPKMLYTDNGKIYRSTQLEYICASLGTSLIHAEPFSPHSKGKIERFFHTVRMRFLSTIDPTSIKSIDELNMMFFKWLEEDYNRKEHSSIGISPLDFFMSQISRINMCGDIDMLNECFLIRVNRKVNKDATLKVENILYETEEKFKNIRLEVRYDPQWLKDNTPLLLYYEGKKVGEAYKVNFHENAKISAAYIKGKNDVSENEEISDFTKHKVISFNDIID</sequence>
<dbReference type="SUPFAM" id="SSF46689">
    <property type="entry name" value="Homeodomain-like"/>
    <property type="match status" value="1"/>
</dbReference>
<dbReference type="InterPro" id="IPR009057">
    <property type="entry name" value="Homeodomain-like_sf"/>
</dbReference>
<dbReference type="PANTHER" id="PTHR35004">
    <property type="entry name" value="TRANSPOSASE RV3428C-RELATED"/>
    <property type="match status" value="1"/>
</dbReference>
<proteinExistence type="predicted"/>
<dbReference type="Pfam" id="PF00665">
    <property type="entry name" value="rve"/>
    <property type="match status" value="1"/>
</dbReference>
<evidence type="ECO:0000313" key="2">
    <source>
        <dbReference type="EMBL" id="AIS53566.1"/>
    </source>
</evidence>
<feature type="domain" description="Integrase catalytic" evidence="1">
    <location>
        <begin position="130"/>
        <end position="299"/>
    </location>
</feature>
<dbReference type="Proteomes" id="UP000029669">
    <property type="component" value="Chromosome"/>
</dbReference>
<dbReference type="eggNOG" id="COG2801">
    <property type="taxonomic scope" value="Bacteria"/>
</dbReference>
<name>A0A097AUU4_THEKI</name>
<dbReference type="InterPro" id="IPR036397">
    <property type="entry name" value="RNaseH_sf"/>
</dbReference>
<dbReference type="GO" id="GO:0003676">
    <property type="term" value="F:nucleic acid binding"/>
    <property type="evidence" value="ECO:0007669"/>
    <property type="project" value="InterPro"/>
</dbReference>
<keyword evidence="3" id="KW-1185">Reference proteome</keyword>
<reference evidence="3" key="1">
    <citation type="journal article" date="2015" name="Genome Announc.">
        <title>Whole-Genome Sequences of 80 Environmental and Clinical Isolates of Burkholderia pseudomallei.</title>
        <authorList>
            <person name="Johnson S.L."/>
            <person name="Baker A.L."/>
            <person name="Chain P.S."/>
            <person name="Currie B.J."/>
            <person name="Daligault H.E."/>
            <person name="Davenport K.W."/>
            <person name="Davis C.B."/>
            <person name="Inglis T.J."/>
            <person name="Kaestli M."/>
            <person name="Koren S."/>
            <person name="Mayo M."/>
            <person name="Merritt A.J."/>
            <person name="Price E.P."/>
            <person name="Sarovich D.S."/>
            <person name="Warner J."/>
            <person name="Rosovitz M.J."/>
        </authorList>
    </citation>
    <scope>NUCLEOTIDE SEQUENCE [LARGE SCALE GENOMIC DNA]</scope>
    <source>
        <strain evidence="3">DSM 2030</strain>
    </source>
</reference>
<dbReference type="HOGENOM" id="CLU_038364_0_0_9"/>